<gene>
    <name evidence="6 8" type="primary">ispE</name>
    <name evidence="8" type="ORF">ELAC_1056</name>
</gene>
<dbReference type="GO" id="GO:0016114">
    <property type="term" value="P:terpenoid biosynthetic process"/>
    <property type="evidence" value="ECO:0007669"/>
    <property type="project" value="UniProtKB-UniRule"/>
</dbReference>
<dbReference type="InterPro" id="IPR036554">
    <property type="entry name" value="GHMP_kinase_C_sf"/>
</dbReference>
<sequence>MITLASPAKVNLFLRVLGKRTDGYHELVSLFQTISLKDIITIEKAEQDQLSCSDPSVPTDQTNTVAKALAAFRKRSHDSTSFRIHLTKQIPHGAGLGGGSSNAATVLFGVNALSSAPLSGQDLLQAALEVGSDVPFFLSTGTALCKGRGEIIEEMTPLNEEPLHIVMPSFTLSTPRVYNLFQAAKCRERSYPQKGSDIEAENYPCFNDLEGPAFEIAPLLRDYKSFFLSQGYDRVFMTGSGSALVVMGSKEPLLPPGCRHFPARFISRAPATWYHTESAS</sequence>
<evidence type="ECO:0000313" key="9">
    <source>
        <dbReference type="Proteomes" id="UP000220251"/>
    </source>
</evidence>
<name>A0A0H5DPD2_9BACT</name>
<evidence type="ECO:0000256" key="3">
    <source>
        <dbReference type="ARBA" id="ARBA00022741"/>
    </source>
</evidence>
<dbReference type="GO" id="GO:0005524">
    <property type="term" value="F:ATP binding"/>
    <property type="evidence" value="ECO:0007669"/>
    <property type="project" value="UniProtKB-UniRule"/>
</dbReference>
<dbReference type="OrthoDB" id="9809438at2"/>
<keyword evidence="9" id="KW-1185">Reference proteome</keyword>
<dbReference type="Gene3D" id="3.30.70.890">
    <property type="entry name" value="GHMP kinase, C-terminal domain"/>
    <property type="match status" value="1"/>
</dbReference>
<proteinExistence type="inferred from homology"/>
<evidence type="ECO:0000256" key="4">
    <source>
        <dbReference type="ARBA" id="ARBA00022777"/>
    </source>
</evidence>
<dbReference type="EC" id="2.7.1.148" evidence="6"/>
<accession>A0A0H5DPD2</accession>
<evidence type="ECO:0000256" key="2">
    <source>
        <dbReference type="ARBA" id="ARBA00022679"/>
    </source>
</evidence>
<keyword evidence="2 6" id="KW-0808">Transferase</keyword>
<evidence type="ECO:0000256" key="1">
    <source>
        <dbReference type="ARBA" id="ARBA00017473"/>
    </source>
</evidence>
<dbReference type="SUPFAM" id="SSF54211">
    <property type="entry name" value="Ribosomal protein S5 domain 2-like"/>
    <property type="match status" value="1"/>
</dbReference>
<dbReference type="UniPathway" id="UPA00056">
    <property type="reaction ID" value="UER00094"/>
</dbReference>
<comment type="catalytic activity">
    <reaction evidence="6">
        <text>4-CDP-2-C-methyl-D-erythritol + ATP = 4-CDP-2-C-methyl-D-erythritol 2-phosphate + ADP + H(+)</text>
        <dbReference type="Rhea" id="RHEA:18437"/>
        <dbReference type="ChEBI" id="CHEBI:15378"/>
        <dbReference type="ChEBI" id="CHEBI:30616"/>
        <dbReference type="ChEBI" id="CHEBI:57823"/>
        <dbReference type="ChEBI" id="CHEBI:57919"/>
        <dbReference type="ChEBI" id="CHEBI:456216"/>
        <dbReference type="EC" id="2.7.1.148"/>
    </reaction>
</comment>
<evidence type="ECO:0000259" key="7">
    <source>
        <dbReference type="Pfam" id="PF00288"/>
    </source>
</evidence>
<dbReference type="GO" id="GO:0019288">
    <property type="term" value="P:isopentenyl diphosphate biosynthetic process, methylerythritol 4-phosphate pathway"/>
    <property type="evidence" value="ECO:0007669"/>
    <property type="project" value="UniProtKB-UniRule"/>
</dbReference>
<keyword evidence="5 6" id="KW-0067">ATP-binding</keyword>
<protein>
    <recommendedName>
        <fullName evidence="1 6">4-diphosphocytidyl-2-C-methyl-D-erythritol kinase</fullName>
        <shortName evidence="6">CMK</shortName>
        <ecNumber evidence="6">2.7.1.148</ecNumber>
    </recommendedName>
    <alternativeName>
        <fullName evidence="6">4-(cytidine-5'-diphospho)-2-C-methyl-D-erythritol kinase</fullName>
    </alternativeName>
</protein>
<dbReference type="HAMAP" id="MF_00061">
    <property type="entry name" value="IspE"/>
    <property type="match status" value="1"/>
</dbReference>
<comment type="similarity">
    <text evidence="6">Belongs to the GHMP kinase family. IspE subfamily.</text>
</comment>
<comment type="pathway">
    <text evidence="6">Isoprenoid biosynthesis; isopentenyl diphosphate biosynthesis via DXP pathway; isopentenyl diphosphate from 1-deoxy-D-xylulose 5-phosphate: step 3/6.</text>
</comment>
<dbReference type="RefSeq" id="WP_098038262.1">
    <property type="nucleotide sequence ID" value="NZ_CWGJ01000012.1"/>
</dbReference>
<dbReference type="Gene3D" id="3.30.230.10">
    <property type="match status" value="1"/>
</dbReference>
<keyword evidence="4 6" id="KW-0418">Kinase</keyword>
<dbReference type="InterPro" id="IPR004424">
    <property type="entry name" value="IspE"/>
</dbReference>
<comment type="function">
    <text evidence="6">Catalyzes the phosphorylation of the position 2 hydroxy group of 4-diphosphocytidyl-2C-methyl-D-erythritol.</text>
</comment>
<evidence type="ECO:0000313" key="8">
    <source>
        <dbReference type="EMBL" id="CRX38401.1"/>
    </source>
</evidence>
<organism evidence="8 9">
    <name type="scientific">Estrella lausannensis</name>
    <dbReference type="NCBI Taxonomy" id="483423"/>
    <lineage>
        <taxon>Bacteria</taxon>
        <taxon>Pseudomonadati</taxon>
        <taxon>Chlamydiota</taxon>
        <taxon>Chlamydiia</taxon>
        <taxon>Parachlamydiales</taxon>
        <taxon>Candidatus Criblamydiaceae</taxon>
        <taxon>Estrella</taxon>
    </lineage>
</organism>
<dbReference type="GO" id="GO:0050515">
    <property type="term" value="F:4-(cytidine 5'-diphospho)-2-C-methyl-D-erythritol kinase activity"/>
    <property type="evidence" value="ECO:0007669"/>
    <property type="project" value="UniProtKB-UniRule"/>
</dbReference>
<keyword evidence="6" id="KW-0414">Isoprene biosynthesis</keyword>
<dbReference type="NCBIfam" id="TIGR00154">
    <property type="entry name" value="ispE"/>
    <property type="match status" value="1"/>
</dbReference>
<dbReference type="PANTHER" id="PTHR43527:SF2">
    <property type="entry name" value="4-DIPHOSPHOCYTIDYL-2-C-METHYL-D-ERYTHRITOL KINASE, CHLOROPLASTIC"/>
    <property type="match status" value="1"/>
</dbReference>
<feature type="active site" evidence="6">
    <location>
        <position position="9"/>
    </location>
</feature>
<reference evidence="9" key="1">
    <citation type="submission" date="2015-06" db="EMBL/GenBank/DDBJ databases">
        <authorList>
            <person name="Bertelli C."/>
        </authorList>
    </citation>
    <scope>NUCLEOTIDE SEQUENCE [LARGE SCALE GENOMIC DNA]</scope>
    <source>
        <strain evidence="9">CRIB-30</strain>
    </source>
</reference>
<feature type="binding site" evidence="6">
    <location>
        <begin position="91"/>
        <end position="101"/>
    </location>
    <ligand>
        <name>ATP</name>
        <dbReference type="ChEBI" id="CHEBI:30616"/>
    </ligand>
</feature>
<dbReference type="Proteomes" id="UP000220251">
    <property type="component" value="Unassembled WGS sequence"/>
</dbReference>
<dbReference type="InterPro" id="IPR006204">
    <property type="entry name" value="GHMP_kinase_N_dom"/>
</dbReference>
<dbReference type="InterPro" id="IPR020568">
    <property type="entry name" value="Ribosomal_Su5_D2-typ_SF"/>
</dbReference>
<feature type="active site" evidence="6">
    <location>
        <position position="133"/>
    </location>
</feature>
<dbReference type="InterPro" id="IPR014721">
    <property type="entry name" value="Ribsml_uS5_D2-typ_fold_subgr"/>
</dbReference>
<dbReference type="SUPFAM" id="SSF55060">
    <property type="entry name" value="GHMP Kinase, C-terminal domain"/>
    <property type="match status" value="1"/>
</dbReference>
<keyword evidence="3 6" id="KW-0547">Nucleotide-binding</keyword>
<dbReference type="AlphaFoldDB" id="A0A0H5DPD2"/>
<dbReference type="PANTHER" id="PTHR43527">
    <property type="entry name" value="4-DIPHOSPHOCYTIDYL-2-C-METHYL-D-ERYTHRITOL KINASE, CHLOROPLASTIC"/>
    <property type="match status" value="1"/>
</dbReference>
<evidence type="ECO:0000256" key="5">
    <source>
        <dbReference type="ARBA" id="ARBA00022840"/>
    </source>
</evidence>
<feature type="domain" description="GHMP kinase N-terminal" evidence="7">
    <location>
        <begin position="63"/>
        <end position="140"/>
    </location>
</feature>
<evidence type="ECO:0000256" key="6">
    <source>
        <dbReference type="HAMAP-Rule" id="MF_00061"/>
    </source>
</evidence>
<dbReference type="EMBL" id="CWGJ01000012">
    <property type="protein sequence ID" value="CRX38401.1"/>
    <property type="molecule type" value="Genomic_DNA"/>
</dbReference>
<dbReference type="Pfam" id="PF00288">
    <property type="entry name" value="GHMP_kinases_N"/>
    <property type="match status" value="1"/>
</dbReference>
<dbReference type="PIRSF" id="PIRSF010376">
    <property type="entry name" value="IspE"/>
    <property type="match status" value="1"/>
</dbReference>